<organism evidence="2 3">
    <name type="scientific">Candidatus Alistipes intestinigallinarum</name>
    <dbReference type="NCBI Taxonomy" id="2838440"/>
    <lineage>
        <taxon>Bacteria</taxon>
        <taxon>Pseudomonadati</taxon>
        <taxon>Bacteroidota</taxon>
        <taxon>Bacteroidia</taxon>
        <taxon>Bacteroidales</taxon>
        <taxon>Rikenellaceae</taxon>
        <taxon>Alistipes</taxon>
    </lineage>
</organism>
<accession>A0A9D2CCQ8</accession>
<comment type="caution">
    <text evidence="2">The sequence shown here is derived from an EMBL/GenBank/DDBJ whole genome shotgun (WGS) entry which is preliminary data.</text>
</comment>
<protein>
    <recommendedName>
        <fullName evidence="4">Transcriptional regulator</fullName>
    </recommendedName>
</protein>
<proteinExistence type="predicted"/>
<evidence type="ECO:0000313" key="3">
    <source>
        <dbReference type="Proteomes" id="UP000886844"/>
    </source>
</evidence>
<gene>
    <name evidence="2" type="ORF">H9828_07560</name>
</gene>
<evidence type="ECO:0000313" key="2">
    <source>
        <dbReference type="EMBL" id="HIY69258.1"/>
    </source>
</evidence>
<feature type="chain" id="PRO_5039006028" description="Transcriptional regulator" evidence="1">
    <location>
        <begin position="23"/>
        <end position="173"/>
    </location>
</feature>
<dbReference type="AlphaFoldDB" id="A0A9D2CCQ8"/>
<reference evidence="2" key="1">
    <citation type="journal article" date="2021" name="PeerJ">
        <title>Extensive microbial diversity within the chicken gut microbiome revealed by metagenomics and culture.</title>
        <authorList>
            <person name="Gilroy R."/>
            <person name="Ravi A."/>
            <person name="Getino M."/>
            <person name="Pursley I."/>
            <person name="Horton D.L."/>
            <person name="Alikhan N.F."/>
            <person name="Baker D."/>
            <person name="Gharbi K."/>
            <person name="Hall N."/>
            <person name="Watson M."/>
            <person name="Adriaenssens E.M."/>
            <person name="Foster-Nyarko E."/>
            <person name="Jarju S."/>
            <person name="Secka A."/>
            <person name="Antonio M."/>
            <person name="Oren A."/>
            <person name="Chaudhuri R.R."/>
            <person name="La Ragione R."/>
            <person name="Hildebrand F."/>
            <person name="Pallen M.J."/>
        </authorList>
    </citation>
    <scope>NUCLEOTIDE SEQUENCE</scope>
    <source>
        <strain evidence="2">5134</strain>
    </source>
</reference>
<reference evidence="2" key="2">
    <citation type="submission" date="2021-04" db="EMBL/GenBank/DDBJ databases">
        <authorList>
            <person name="Gilroy R."/>
        </authorList>
    </citation>
    <scope>NUCLEOTIDE SEQUENCE</scope>
    <source>
        <strain evidence="2">5134</strain>
    </source>
</reference>
<dbReference type="EMBL" id="DXDA01000060">
    <property type="protein sequence ID" value="HIY69258.1"/>
    <property type="molecule type" value="Genomic_DNA"/>
</dbReference>
<sequence>MKMKMTVLLAAAALTLSTAASAQELPRKVQNVELLDLDGKPAKLPYFGEKNLMIFYVDPDRHKQNEDFTFELEENHRAQGDNIYGFGVMNLKDAPMIPNGMARSMAKKRTEKNGATVLADQERILSSAWKLGDCNNQFVLMIVSKEGELVFLRKGVLSEADKEAFYQTIEKYR</sequence>
<keyword evidence="1" id="KW-0732">Signal</keyword>
<feature type="signal peptide" evidence="1">
    <location>
        <begin position="1"/>
        <end position="22"/>
    </location>
</feature>
<evidence type="ECO:0008006" key="4">
    <source>
        <dbReference type="Google" id="ProtNLM"/>
    </source>
</evidence>
<dbReference type="Proteomes" id="UP000886844">
    <property type="component" value="Unassembled WGS sequence"/>
</dbReference>
<evidence type="ECO:0000256" key="1">
    <source>
        <dbReference type="SAM" id="SignalP"/>
    </source>
</evidence>
<name>A0A9D2CCQ8_9BACT</name>